<keyword evidence="1" id="KW-0732">Signal</keyword>
<dbReference type="SMART" id="SM00028">
    <property type="entry name" value="TPR"/>
    <property type="match status" value="4"/>
</dbReference>
<sequence>MRIVLVIILMTGTLRAPGFAFFQKAADSLDQYINTQIEQVYEGAYYREPDSVSEKFDGLKSMAGKEGRYHMSLYLLAVEAQCMAFHNRFERMRTLIVNAKELIGNYERNIARLDTTYDARNTVDFTEGLYFYSVGDYHRSIKCFDALLEKDKIRQTLGADYLFSIHSYLGSCYQRLLLYDKAYLHYSKAMEAAKLSNYSDYNTALIHTYLGNAKAGMANYGDGDQDDLEQAEDHYTQALQFFLKYKDDASYSNAIAATYSQLSLLNVTRGNFATAIKQLKKTSEYSAPDDPDMVITYMDYGDLYKKMGETELAKKYYQHSSTLSKQLYKEKHVRKSYSLFALAELSIQSNLYDSALYLCQEGLSQVTHQVAGDTIVNHLQVLEGLKIKGLALAGKYSQLKQEDKYLNAAIESYLSALAVIDEINKKLPYTEYKKHFKAHLQDFYESAMEMVYMAASEEHGQRDYVELLWDLMESNKNTMLTEALNNTMALQYAGIPSKLIEKEINLKTKAAELRRNLSMEYDHIDTARWRNDLYEVTNRLDSLVKSFETEYPRYYDLKYNNNRYSLSEVKKHLKSNEILLEYFWGENEVYCMGVSSNKTVIKKIELNSEIDETFTSLITF</sequence>
<name>A0ABW9RN63_9BACT</name>
<feature type="chain" id="PRO_5046363767" evidence="1">
    <location>
        <begin position="17"/>
        <end position="620"/>
    </location>
</feature>
<protein>
    <submittedName>
        <fullName evidence="2">Tetratricopeptide repeat protein</fullName>
    </submittedName>
</protein>
<gene>
    <name evidence="2" type="ORF">E1163_05400</name>
</gene>
<reference evidence="2 3" key="1">
    <citation type="submission" date="2019-02" db="EMBL/GenBank/DDBJ databases">
        <authorList>
            <person name="Goldberg S.R."/>
            <person name="Haltli B.A."/>
            <person name="Correa H."/>
            <person name="Russell K.G."/>
        </authorList>
    </citation>
    <scope>NUCLEOTIDE SEQUENCE [LARGE SCALE GENOMIC DNA]</scope>
    <source>
        <strain evidence="2 3">JCM 16186</strain>
    </source>
</reference>
<comment type="caution">
    <text evidence="2">The sequence shown here is derived from an EMBL/GenBank/DDBJ whole genome shotgun (WGS) entry which is preliminary data.</text>
</comment>
<dbReference type="InterPro" id="IPR011990">
    <property type="entry name" value="TPR-like_helical_dom_sf"/>
</dbReference>
<dbReference type="RefSeq" id="WP_155170297.1">
    <property type="nucleotide sequence ID" value="NZ_SMLW01000403.1"/>
</dbReference>
<evidence type="ECO:0000313" key="2">
    <source>
        <dbReference type="EMBL" id="MTI24375.1"/>
    </source>
</evidence>
<feature type="signal peptide" evidence="1">
    <location>
        <begin position="1"/>
        <end position="16"/>
    </location>
</feature>
<feature type="non-terminal residue" evidence="2">
    <location>
        <position position="620"/>
    </location>
</feature>
<evidence type="ECO:0000313" key="3">
    <source>
        <dbReference type="Proteomes" id="UP000798808"/>
    </source>
</evidence>
<dbReference type="Proteomes" id="UP000798808">
    <property type="component" value="Unassembled WGS sequence"/>
</dbReference>
<dbReference type="Gene3D" id="1.25.40.10">
    <property type="entry name" value="Tetratricopeptide repeat domain"/>
    <property type="match status" value="2"/>
</dbReference>
<dbReference type="InterPro" id="IPR019734">
    <property type="entry name" value="TPR_rpt"/>
</dbReference>
<proteinExistence type="predicted"/>
<accession>A0ABW9RN63</accession>
<organism evidence="2 3">
    <name type="scientific">Fulvivirga kasyanovii</name>
    <dbReference type="NCBI Taxonomy" id="396812"/>
    <lineage>
        <taxon>Bacteria</taxon>
        <taxon>Pseudomonadati</taxon>
        <taxon>Bacteroidota</taxon>
        <taxon>Cytophagia</taxon>
        <taxon>Cytophagales</taxon>
        <taxon>Fulvivirgaceae</taxon>
        <taxon>Fulvivirga</taxon>
    </lineage>
</organism>
<dbReference type="EMBL" id="SMLW01000403">
    <property type="protein sequence ID" value="MTI24375.1"/>
    <property type="molecule type" value="Genomic_DNA"/>
</dbReference>
<evidence type="ECO:0000256" key="1">
    <source>
        <dbReference type="SAM" id="SignalP"/>
    </source>
</evidence>
<dbReference type="SUPFAM" id="SSF48452">
    <property type="entry name" value="TPR-like"/>
    <property type="match status" value="2"/>
</dbReference>
<keyword evidence="3" id="KW-1185">Reference proteome</keyword>